<feature type="domain" description="Pyridoxamine kinase/Phosphomethylpyrimidine kinase" evidence="14">
    <location>
        <begin position="12"/>
        <end position="255"/>
    </location>
</feature>
<keyword evidence="5" id="KW-0547">Nucleotide-binding</keyword>
<evidence type="ECO:0000313" key="15">
    <source>
        <dbReference type="EMBL" id="RSU10759.1"/>
    </source>
</evidence>
<evidence type="ECO:0000256" key="4">
    <source>
        <dbReference type="ARBA" id="ARBA00022723"/>
    </source>
</evidence>
<keyword evidence="3" id="KW-0808">Transferase</keyword>
<proteinExistence type="inferred from homology"/>
<dbReference type="GO" id="GO:0009228">
    <property type="term" value="P:thiamine biosynthetic process"/>
    <property type="evidence" value="ECO:0007669"/>
    <property type="project" value="InterPro"/>
</dbReference>
<gene>
    <name evidence="15" type="ORF">CBF29_09250</name>
</gene>
<dbReference type="SUPFAM" id="SSF53613">
    <property type="entry name" value="Ribokinase-like"/>
    <property type="match status" value="1"/>
</dbReference>
<name>A0A430ARS1_9ENTE</name>
<dbReference type="GO" id="GO:0008478">
    <property type="term" value="F:pyridoxal kinase activity"/>
    <property type="evidence" value="ECO:0007669"/>
    <property type="project" value="UniProtKB-EC"/>
</dbReference>
<keyword evidence="8" id="KW-0460">Magnesium</keyword>
<sequence>MIKKTLTIAGSDAGGGAGIQADLKTFQEFGTFGISTITSILTVDPASKKHHIFSIPDDVVAQQLQTAFSGGSLDAVKIGLLGSFEMIELIETQLKKEKQRNIVVDPVMAVKSRKKLLHPEMLKEMVERLFPMASVVTPNLTEAAILAQIPTIDTIEDMKQAAINIKQLGPEYVVIKGGSRIPGDKAVDLLYDGNDFHFFKEEKIETLTNHGAGCAFAGAITANLAKGVEITETIQLSKDYITAAIKNGIFLNPYTGYIWHGALRQSVKL</sequence>
<evidence type="ECO:0000256" key="7">
    <source>
        <dbReference type="ARBA" id="ARBA00022840"/>
    </source>
</evidence>
<comment type="similarity">
    <text evidence="1">Belongs to the ThiD family.</text>
</comment>
<keyword evidence="7" id="KW-0067">ATP-binding</keyword>
<dbReference type="GO" id="GO:0046872">
    <property type="term" value="F:metal ion binding"/>
    <property type="evidence" value="ECO:0007669"/>
    <property type="project" value="UniProtKB-KW"/>
</dbReference>
<evidence type="ECO:0000256" key="10">
    <source>
        <dbReference type="ARBA" id="ARBA00042348"/>
    </source>
</evidence>
<comment type="catalytic activity">
    <reaction evidence="13">
        <text>pyridoxal + ATP = pyridoxal 5'-phosphate + ADP + H(+)</text>
        <dbReference type="Rhea" id="RHEA:10224"/>
        <dbReference type="ChEBI" id="CHEBI:15378"/>
        <dbReference type="ChEBI" id="CHEBI:17310"/>
        <dbReference type="ChEBI" id="CHEBI:30616"/>
        <dbReference type="ChEBI" id="CHEBI:456216"/>
        <dbReference type="ChEBI" id="CHEBI:597326"/>
        <dbReference type="EC" id="2.7.1.35"/>
    </reaction>
</comment>
<keyword evidence="6 15" id="KW-0418">Kinase</keyword>
<dbReference type="EC" id="2.7.1.35" evidence="2"/>
<dbReference type="InterPro" id="IPR004399">
    <property type="entry name" value="HMP/HMP-P_kinase_dom"/>
</dbReference>
<organism evidence="15 16">
    <name type="scientific">Vagococcus elongatus</name>
    <dbReference type="NCBI Taxonomy" id="180344"/>
    <lineage>
        <taxon>Bacteria</taxon>
        <taxon>Bacillati</taxon>
        <taxon>Bacillota</taxon>
        <taxon>Bacilli</taxon>
        <taxon>Lactobacillales</taxon>
        <taxon>Enterococcaceae</taxon>
        <taxon>Vagococcus</taxon>
    </lineage>
</organism>
<evidence type="ECO:0000259" key="14">
    <source>
        <dbReference type="Pfam" id="PF08543"/>
    </source>
</evidence>
<evidence type="ECO:0000256" key="12">
    <source>
        <dbReference type="ARBA" id="ARBA00042531"/>
    </source>
</evidence>
<dbReference type="GO" id="GO:0008902">
    <property type="term" value="F:hydroxymethylpyrimidine kinase activity"/>
    <property type="evidence" value="ECO:0007669"/>
    <property type="project" value="TreeGrafter"/>
</dbReference>
<keyword evidence="16" id="KW-1185">Reference proteome</keyword>
<keyword evidence="4" id="KW-0479">Metal-binding</keyword>
<dbReference type="InterPro" id="IPR013749">
    <property type="entry name" value="PM/HMP-P_kinase-1"/>
</dbReference>
<comment type="caution">
    <text evidence="15">The sequence shown here is derived from an EMBL/GenBank/DDBJ whole genome shotgun (WGS) entry which is preliminary data.</text>
</comment>
<dbReference type="GO" id="GO:0005524">
    <property type="term" value="F:ATP binding"/>
    <property type="evidence" value="ECO:0007669"/>
    <property type="project" value="UniProtKB-KW"/>
</dbReference>
<evidence type="ECO:0000256" key="1">
    <source>
        <dbReference type="ARBA" id="ARBA00009879"/>
    </source>
</evidence>
<evidence type="ECO:0000256" key="6">
    <source>
        <dbReference type="ARBA" id="ARBA00022777"/>
    </source>
</evidence>
<dbReference type="NCBIfam" id="TIGR00097">
    <property type="entry name" value="HMP-P_kinase"/>
    <property type="match status" value="1"/>
</dbReference>
<dbReference type="RefSeq" id="WP_126809445.1">
    <property type="nucleotide sequence ID" value="NZ_NGKA01000013.1"/>
</dbReference>
<accession>A0A430ARS1</accession>
<dbReference type="CDD" id="cd01169">
    <property type="entry name" value="HMPP_kinase"/>
    <property type="match status" value="1"/>
</dbReference>
<dbReference type="Proteomes" id="UP000287605">
    <property type="component" value="Unassembled WGS sequence"/>
</dbReference>
<dbReference type="PANTHER" id="PTHR20858">
    <property type="entry name" value="PHOSPHOMETHYLPYRIMIDINE KINASE"/>
    <property type="match status" value="1"/>
</dbReference>
<dbReference type="GO" id="GO:0008972">
    <property type="term" value="F:phosphomethylpyrimidine kinase activity"/>
    <property type="evidence" value="ECO:0007669"/>
    <property type="project" value="InterPro"/>
</dbReference>
<dbReference type="Gene3D" id="3.40.1190.20">
    <property type="match status" value="1"/>
</dbReference>
<dbReference type="FunFam" id="3.40.1190.20:FF:000003">
    <property type="entry name" value="Phosphomethylpyrimidine kinase ThiD"/>
    <property type="match status" value="1"/>
</dbReference>
<evidence type="ECO:0000256" key="11">
    <source>
        <dbReference type="ARBA" id="ARBA00042396"/>
    </source>
</evidence>
<dbReference type="InterPro" id="IPR029056">
    <property type="entry name" value="Ribokinase-like"/>
</dbReference>
<dbReference type="OrthoDB" id="9810880at2"/>
<dbReference type="AlphaFoldDB" id="A0A430ARS1"/>
<reference evidence="15 16" key="1">
    <citation type="submission" date="2017-05" db="EMBL/GenBank/DDBJ databases">
        <title>Vagococcus spp. assemblies.</title>
        <authorList>
            <person name="Gulvik C.A."/>
        </authorList>
    </citation>
    <scope>NUCLEOTIDE SEQUENCE [LARGE SCALE GENOMIC DNA]</scope>
    <source>
        <strain evidence="15 16">CCUG 51432</strain>
    </source>
</reference>
<protein>
    <recommendedName>
        <fullName evidence="2">pyridoxal kinase</fullName>
        <ecNumber evidence="2">2.7.1.35</ecNumber>
    </recommendedName>
    <alternativeName>
        <fullName evidence="10">PN/PL/PM kinase</fullName>
    </alternativeName>
    <alternativeName>
        <fullName evidence="11">Pyridoxal kinase</fullName>
    </alternativeName>
    <alternativeName>
        <fullName evidence="9">Pyridoxamine kinase</fullName>
    </alternativeName>
    <alternativeName>
        <fullName evidence="12">Vitamin B6 kinase</fullName>
    </alternativeName>
</protein>
<evidence type="ECO:0000256" key="5">
    <source>
        <dbReference type="ARBA" id="ARBA00022741"/>
    </source>
</evidence>
<evidence type="ECO:0000256" key="9">
    <source>
        <dbReference type="ARBA" id="ARBA00042307"/>
    </source>
</evidence>
<dbReference type="EMBL" id="NGKA01000013">
    <property type="protein sequence ID" value="RSU10759.1"/>
    <property type="molecule type" value="Genomic_DNA"/>
</dbReference>
<dbReference type="PANTHER" id="PTHR20858:SF19">
    <property type="entry name" value="PYRIDOXINE KINASE"/>
    <property type="match status" value="1"/>
</dbReference>
<evidence type="ECO:0000256" key="8">
    <source>
        <dbReference type="ARBA" id="ARBA00022842"/>
    </source>
</evidence>
<evidence type="ECO:0000256" key="3">
    <source>
        <dbReference type="ARBA" id="ARBA00022679"/>
    </source>
</evidence>
<evidence type="ECO:0000313" key="16">
    <source>
        <dbReference type="Proteomes" id="UP000287605"/>
    </source>
</evidence>
<dbReference type="GO" id="GO:0005829">
    <property type="term" value="C:cytosol"/>
    <property type="evidence" value="ECO:0007669"/>
    <property type="project" value="TreeGrafter"/>
</dbReference>
<dbReference type="Pfam" id="PF08543">
    <property type="entry name" value="Phos_pyr_kin"/>
    <property type="match status" value="1"/>
</dbReference>
<evidence type="ECO:0000256" key="2">
    <source>
        <dbReference type="ARBA" id="ARBA00012104"/>
    </source>
</evidence>
<evidence type="ECO:0000256" key="13">
    <source>
        <dbReference type="ARBA" id="ARBA00049293"/>
    </source>
</evidence>